<dbReference type="PANTHER" id="PTHR46161:SF3">
    <property type="entry name" value="NUCLEOSIDE DIPHOSPHATE KINASE DDB_G0292928-RELATED"/>
    <property type="match status" value="1"/>
</dbReference>
<dbReference type="Pfam" id="PF00334">
    <property type="entry name" value="NDK"/>
    <property type="match status" value="1"/>
</dbReference>
<dbReference type="Gene3D" id="3.30.70.141">
    <property type="entry name" value="Nucleoside diphosphate kinase-like domain"/>
    <property type="match status" value="1"/>
</dbReference>
<evidence type="ECO:0000256" key="4">
    <source>
        <dbReference type="ARBA" id="ARBA00022777"/>
    </source>
</evidence>
<name>A0A8K0PA02_LADFU</name>
<evidence type="ECO:0000256" key="1">
    <source>
        <dbReference type="ARBA" id="ARBA00008142"/>
    </source>
</evidence>
<dbReference type="PANTHER" id="PTHR46161">
    <property type="entry name" value="NUCLEOSIDE DIPHOSPHATE KINASE"/>
    <property type="match status" value="1"/>
</dbReference>
<evidence type="ECO:0000256" key="2">
    <source>
        <dbReference type="ARBA" id="ARBA00022679"/>
    </source>
</evidence>
<evidence type="ECO:0000256" key="3">
    <source>
        <dbReference type="ARBA" id="ARBA00022741"/>
    </source>
</evidence>
<dbReference type="PROSITE" id="PS51374">
    <property type="entry name" value="NDPK_LIKE"/>
    <property type="match status" value="1"/>
</dbReference>
<sequence length="164" mass="18311">MKGLELTLAIIKPNATKLPHAVQGIRNRIISSGFYVVRTKDVHLSMNEAQQFYIEHKQKFFYDRLTSFLSSGNIHVHILAGTNAIQMWRQLLGPTKVYQAKVENPTSIRALYGVTDTRNAAHGSDSLLESIDSAAKIGIVCPHIFQATIIVQGTYNGKYTRVII</sequence>
<protein>
    <recommendedName>
        <fullName evidence="7">Nucleoside diphosphate kinase-like domain-containing protein</fullName>
    </recommendedName>
</protein>
<feature type="binding site" evidence="6">
    <location>
        <position position="89"/>
    </location>
    <ligand>
        <name>ATP</name>
        <dbReference type="ChEBI" id="CHEBI:30616"/>
    </ligand>
</feature>
<evidence type="ECO:0000259" key="7">
    <source>
        <dbReference type="SMART" id="SM00562"/>
    </source>
</evidence>
<feature type="binding site" evidence="6">
    <location>
        <position position="12"/>
    </location>
    <ligand>
        <name>ATP</name>
        <dbReference type="ChEBI" id="CHEBI:30616"/>
    </ligand>
</feature>
<proteinExistence type="inferred from homology"/>
<gene>
    <name evidence="8" type="ORF">J437_LFUL017739</name>
</gene>
<keyword evidence="2" id="KW-0808">Transferase</keyword>
<dbReference type="SMART" id="SM00562">
    <property type="entry name" value="NDK"/>
    <property type="match status" value="1"/>
</dbReference>
<evidence type="ECO:0000256" key="6">
    <source>
        <dbReference type="PROSITE-ProRule" id="PRU00706"/>
    </source>
</evidence>
<dbReference type="Proteomes" id="UP000792457">
    <property type="component" value="Unassembled WGS sequence"/>
</dbReference>
<dbReference type="InterPro" id="IPR036850">
    <property type="entry name" value="NDK-like_dom_sf"/>
</dbReference>
<dbReference type="GO" id="GO:0005524">
    <property type="term" value="F:ATP binding"/>
    <property type="evidence" value="ECO:0007669"/>
    <property type="project" value="UniProtKB-KW"/>
</dbReference>
<evidence type="ECO:0000313" key="8">
    <source>
        <dbReference type="EMBL" id="KAG8238612.1"/>
    </source>
</evidence>
<dbReference type="AlphaFoldDB" id="A0A8K0PA02"/>
<feature type="binding site" evidence="6">
    <location>
        <position position="119"/>
    </location>
    <ligand>
        <name>ATP</name>
        <dbReference type="ChEBI" id="CHEBI:30616"/>
    </ligand>
</feature>
<comment type="similarity">
    <text evidence="1 6">Belongs to the NDK family.</text>
</comment>
<organism evidence="8 9">
    <name type="scientific">Ladona fulva</name>
    <name type="common">Scarce chaser dragonfly</name>
    <name type="synonym">Libellula fulva</name>
    <dbReference type="NCBI Taxonomy" id="123851"/>
    <lineage>
        <taxon>Eukaryota</taxon>
        <taxon>Metazoa</taxon>
        <taxon>Ecdysozoa</taxon>
        <taxon>Arthropoda</taxon>
        <taxon>Hexapoda</taxon>
        <taxon>Insecta</taxon>
        <taxon>Pterygota</taxon>
        <taxon>Palaeoptera</taxon>
        <taxon>Odonata</taxon>
        <taxon>Epiprocta</taxon>
        <taxon>Anisoptera</taxon>
        <taxon>Libelluloidea</taxon>
        <taxon>Libellulidae</taxon>
        <taxon>Ladona</taxon>
    </lineage>
</organism>
<feature type="binding site" evidence="6">
    <location>
        <position position="109"/>
    </location>
    <ligand>
        <name>ATP</name>
        <dbReference type="ChEBI" id="CHEBI:30616"/>
    </ligand>
</feature>
<feature type="binding site" evidence="6">
    <location>
        <position position="95"/>
    </location>
    <ligand>
        <name>ATP</name>
        <dbReference type="ChEBI" id="CHEBI:30616"/>
    </ligand>
</feature>
<accession>A0A8K0PA02</accession>
<keyword evidence="5" id="KW-0067">ATP-binding</keyword>
<keyword evidence="9" id="KW-1185">Reference proteome</keyword>
<dbReference type="EMBL" id="KZ309393">
    <property type="protein sequence ID" value="KAG8238612.1"/>
    <property type="molecule type" value="Genomic_DNA"/>
</dbReference>
<keyword evidence="3" id="KW-0547">Nucleotide-binding</keyword>
<reference evidence="8" key="2">
    <citation type="submission" date="2017-10" db="EMBL/GenBank/DDBJ databases">
        <title>Ladona fulva Genome sequencing and assembly.</title>
        <authorList>
            <person name="Murali S."/>
            <person name="Richards S."/>
            <person name="Bandaranaike D."/>
            <person name="Bellair M."/>
            <person name="Blankenburg K."/>
            <person name="Chao H."/>
            <person name="Dinh H."/>
            <person name="Doddapaneni H."/>
            <person name="Dugan-Rocha S."/>
            <person name="Elkadiri S."/>
            <person name="Gnanaolivu R."/>
            <person name="Hernandez B."/>
            <person name="Skinner E."/>
            <person name="Javaid M."/>
            <person name="Lee S."/>
            <person name="Li M."/>
            <person name="Ming W."/>
            <person name="Munidasa M."/>
            <person name="Muniz J."/>
            <person name="Nguyen L."/>
            <person name="Hughes D."/>
            <person name="Osuji N."/>
            <person name="Pu L.-L."/>
            <person name="Puazo M."/>
            <person name="Qu C."/>
            <person name="Quiroz J."/>
            <person name="Raj R."/>
            <person name="Weissenberger G."/>
            <person name="Xin Y."/>
            <person name="Zou X."/>
            <person name="Han Y."/>
            <person name="Worley K."/>
            <person name="Muzny D."/>
            <person name="Gibbs R."/>
        </authorList>
    </citation>
    <scope>NUCLEOTIDE SEQUENCE</scope>
    <source>
        <strain evidence="8">Sampled in the wild</strain>
    </source>
</reference>
<keyword evidence="4" id="KW-0418">Kinase</keyword>
<comment type="caution">
    <text evidence="8">The sequence shown here is derived from an EMBL/GenBank/DDBJ whole genome shotgun (WGS) entry which is preliminary data.</text>
</comment>
<feature type="active site" description="Pros-phosphohistidine intermediate" evidence="6">
    <location>
        <position position="122"/>
    </location>
</feature>
<dbReference type="OrthoDB" id="25346at2759"/>
<dbReference type="InterPro" id="IPR034907">
    <property type="entry name" value="NDK-like_dom"/>
</dbReference>
<dbReference type="GO" id="GO:0016301">
    <property type="term" value="F:kinase activity"/>
    <property type="evidence" value="ECO:0007669"/>
    <property type="project" value="UniProtKB-KW"/>
</dbReference>
<feature type="domain" description="Nucleoside diphosphate kinase-like" evidence="7">
    <location>
        <begin position="4"/>
        <end position="152"/>
    </location>
</feature>
<evidence type="ECO:0000256" key="5">
    <source>
        <dbReference type="ARBA" id="ARBA00022840"/>
    </source>
</evidence>
<feature type="binding site" evidence="6">
    <location>
        <position position="61"/>
    </location>
    <ligand>
        <name>ATP</name>
        <dbReference type="ChEBI" id="CHEBI:30616"/>
    </ligand>
</feature>
<evidence type="ECO:0000313" key="9">
    <source>
        <dbReference type="Proteomes" id="UP000792457"/>
    </source>
</evidence>
<dbReference type="SUPFAM" id="SSF54919">
    <property type="entry name" value="Nucleoside diphosphate kinase, NDK"/>
    <property type="match status" value="1"/>
</dbReference>
<reference evidence="8" key="1">
    <citation type="submission" date="2013-04" db="EMBL/GenBank/DDBJ databases">
        <authorList>
            <person name="Qu J."/>
            <person name="Murali S.C."/>
            <person name="Bandaranaike D."/>
            <person name="Bellair M."/>
            <person name="Blankenburg K."/>
            <person name="Chao H."/>
            <person name="Dinh H."/>
            <person name="Doddapaneni H."/>
            <person name="Downs B."/>
            <person name="Dugan-Rocha S."/>
            <person name="Elkadiri S."/>
            <person name="Gnanaolivu R.D."/>
            <person name="Hernandez B."/>
            <person name="Javaid M."/>
            <person name="Jayaseelan J.C."/>
            <person name="Lee S."/>
            <person name="Li M."/>
            <person name="Ming W."/>
            <person name="Munidasa M."/>
            <person name="Muniz J."/>
            <person name="Nguyen L."/>
            <person name="Ongeri F."/>
            <person name="Osuji N."/>
            <person name="Pu L.-L."/>
            <person name="Puazo M."/>
            <person name="Qu C."/>
            <person name="Quiroz J."/>
            <person name="Raj R."/>
            <person name="Weissenberger G."/>
            <person name="Xin Y."/>
            <person name="Zou X."/>
            <person name="Han Y."/>
            <person name="Richards S."/>
            <person name="Worley K."/>
            <person name="Muzny D."/>
            <person name="Gibbs R."/>
        </authorList>
    </citation>
    <scope>NUCLEOTIDE SEQUENCE</scope>
    <source>
        <strain evidence="8">Sampled in the wild</strain>
    </source>
</reference>